<evidence type="ECO:0000256" key="2">
    <source>
        <dbReference type="SAM" id="MobiDB-lite"/>
    </source>
</evidence>
<dbReference type="EMBL" id="JADBJN010000001">
    <property type="protein sequence ID" value="KAG5680981.1"/>
    <property type="molecule type" value="Genomic_DNA"/>
</dbReference>
<protein>
    <recommendedName>
        <fullName evidence="5">HOOK N-terminal domain-containing protein</fullName>
    </recommendedName>
</protein>
<feature type="compositionally biased region" description="Low complexity" evidence="2">
    <location>
        <begin position="221"/>
        <end position="242"/>
    </location>
</feature>
<keyword evidence="4" id="KW-1185">Reference proteome</keyword>
<evidence type="ECO:0008006" key="5">
    <source>
        <dbReference type="Google" id="ProtNLM"/>
    </source>
</evidence>
<dbReference type="GO" id="GO:0008017">
    <property type="term" value="F:microtubule binding"/>
    <property type="evidence" value="ECO:0007669"/>
    <property type="project" value="TreeGrafter"/>
</dbReference>
<dbReference type="PANTHER" id="PTHR18947:SF28">
    <property type="entry name" value="GIRDIN, ISOFORM A"/>
    <property type="match status" value="1"/>
</dbReference>
<dbReference type="GO" id="GO:0005813">
    <property type="term" value="C:centrosome"/>
    <property type="evidence" value="ECO:0007669"/>
    <property type="project" value="TreeGrafter"/>
</dbReference>
<dbReference type="Proteomes" id="UP001107558">
    <property type="component" value="Chromosome 1"/>
</dbReference>
<gene>
    <name evidence="3" type="ORF">PVAND_010455</name>
</gene>
<name>A0A9J6CG99_POLVA</name>
<dbReference type="OrthoDB" id="10254988at2759"/>
<dbReference type="GO" id="GO:0051959">
    <property type="term" value="F:dynein light intermediate chain binding"/>
    <property type="evidence" value="ECO:0007669"/>
    <property type="project" value="TreeGrafter"/>
</dbReference>
<dbReference type="CDD" id="cd22223">
    <property type="entry name" value="HkD_HkRP"/>
    <property type="match status" value="1"/>
</dbReference>
<dbReference type="SUPFAM" id="SSF116907">
    <property type="entry name" value="Hook domain"/>
    <property type="match status" value="1"/>
</dbReference>
<feature type="region of interest" description="Disordered" evidence="2">
    <location>
        <begin position="1128"/>
        <end position="1322"/>
    </location>
</feature>
<dbReference type="InterPro" id="IPR036872">
    <property type="entry name" value="CH_dom_sf"/>
</dbReference>
<dbReference type="PANTHER" id="PTHR18947">
    <property type="entry name" value="HOOK PROTEINS"/>
    <property type="match status" value="1"/>
</dbReference>
<evidence type="ECO:0000256" key="1">
    <source>
        <dbReference type="SAM" id="Coils"/>
    </source>
</evidence>
<reference evidence="3" key="1">
    <citation type="submission" date="2021-03" db="EMBL/GenBank/DDBJ databases">
        <title>Chromosome level genome of the anhydrobiotic midge Polypedilum vanderplanki.</title>
        <authorList>
            <person name="Yoshida Y."/>
            <person name="Kikawada T."/>
            <person name="Gusev O."/>
        </authorList>
    </citation>
    <scope>NUCLEOTIDE SEQUENCE</scope>
    <source>
        <strain evidence="3">NIAS01</strain>
        <tissue evidence="3">Whole body or cell culture</tissue>
    </source>
</reference>
<feature type="compositionally biased region" description="Polar residues" evidence="2">
    <location>
        <begin position="1265"/>
        <end position="1277"/>
    </location>
</feature>
<proteinExistence type="predicted"/>
<feature type="coiled-coil region" evidence="1">
    <location>
        <begin position="963"/>
        <end position="990"/>
    </location>
</feature>
<feature type="region of interest" description="Disordered" evidence="2">
    <location>
        <begin position="218"/>
        <end position="242"/>
    </location>
</feature>
<feature type="compositionally biased region" description="Basic and acidic residues" evidence="2">
    <location>
        <begin position="1310"/>
        <end position="1322"/>
    </location>
</feature>
<feature type="compositionally biased region" description="Low complexity" evidence="2">
    <location>
        <begin position="1154"/>
        <end position="1163"/>
    </location>
</feature>
<feature type="compositionally biased region" description="Polar residues" evidence="2">
    <location>
        <begin position="1223"/>
        <end position="1247"/>
    </location>
</feature>
<feature type="coiled-coil region" evidence="1">
    <location>
        <begin position="456"/>
        <end position="700"/>
    </location>
</feature>
<evidence type="ECO:0000313" key="3">
    <source>
        <dbReference type="EMBL" id="KAG5680981.1"/>
    </source>
</evidence>
<keyword evidence="1" id="KW-0175">Coiled coil</keyword>
<comment type="caution">
    <text evidence="3">The sequence shown here is derived from an EMBL/GenBank/DDBJ whole genome shotgun (WGS) entry which is preliminary data.</text>
</comment>
<feature type="coiled-coil region" evidence="1">
    <location>
        <begin position="792"/>
        <end position="833"/>
    </location>
</feature>
<dbReference type="GO" id="GO:0031122">
    <property type="term" value="P:cytoplasmic microtubule organization"/>
    <property type="evidence" value="ECO:0007669"/>
    <property type="project" value="TreeGrafter"/>
</dbReference>
<feature type="coiled-coil region" evidence="1">
    <location>
        <begin position="1072"/>
        <end position="1099"/>
    </location>
</feature>
<evidence type="ECO:0000313" key="4">
    <source>
        <dbReference type="Proteomes" id="UP001107558"/>
    </source>
</evidence>
<sequence length="1334" mass="154362">MSISEQIDEFLSSPLILWLESCLPRPEQLTGYHALTDGYLIHTVWLQIDPEPNHSVTKIIDEEGLSLMNACCKNIDAIVKNLRTLYEEELCQTVLVIPDCFVLGQTPETKAGLEQMNLLLTLLLGAAVQCPNKELFIARIKELDVNTQHSLVEVIKQVTDSQTLVLTPEFTETVPRERMLDHIVRLAKERDKYHSNWIHALSVDNETLHMHTQKGSNAAINSNVTSPSTASSSTSVSTTESNHLAVELADLKSKMRKIRQELEEKSESLIEAREELDHTRGQYEKLKSESQDWYTEARKAATYRDEVDVLREKSERVERLEIEIQRFREKLSDIEFYKTRVEELREDNRMLLETKEMLEDQLAHARKRSEQVMTLESEIIKYKQKLNDIALERDVDKTKMQELMDENTQLQLTTKNLIAGSEQKNKQLSDDLDDADIHSGDNSLSEQLTNNAQTRALKLELENRRLLAALENLKESTFKENSQKLLDLEKEKKKLQLKCEQLQETCDRMNQQNSELENVFKNALTENKKLQDIIDSKQNQIEKLSQDRELEKSRISDLEAQIEALTKEKERIQNLSDSIQRRANDLEKSLQVKVKDYDILKEQTSEFDAFKKELSDIRHKLGLVEKENISLNKELVKTKENLEIKELEIDSNNEVIKRNEREIKNLLKELEVSAQNVIKVQELEQKNQELISQKEIDSETIKTLQSQMVTETLNTKKFQQNLEKIGIDKAELDKNELNVEFIVDKLVKNPETFKTVREIMLNYNKEVSSSDICVLCHSKEIYTVEKDIQFTRVDEQDDMKKIRDQLEHLQLDHENLKVLNETLQAENARKNVEVSTMASQITSLNNQQIALQLANTQLAAEKECLLKKFEGIKTQHDTTLQDQITLQCLHEQLNSEYDGLNKEKEMLKITNRDLKLEMRNVKEQLLADEKTIDELRSEVEMHKNVSENLTILRAEHSKLKDDFRNLFTTNERIKQEYKNIQDQYRLIRTENSRLKIQSTEQSGEMNNRNEYVTGIEIELTKVKQQNEMLLQMNQSLDTDRRTLMDHVSQLLAQYHELLTHSLEDKQHYHAEEKMFTDKMNDLRRQKEKLEEKIMEHYRRLDNCSPKKKPLVSNIVKKVRKAGSDLMNRVPSKNRRSWVVEQDPRLTQSSQFIMGSESGGNESDNSNEEPTSVASDTTHLRRTSPVRHSFQRKTSEQIQNVLLRGGMGRGSMQGNNKRTDTETTNRNSFQGFESQQDISPLNLTTAGSRRTVYLGEESKSDKEKPTTSNGNGDATTAPTFLMYNKISTTIGKESPPASLTNGTNGSGSEAQKSKNEKKKNEKNRESAIWYEYGCV</sequence>
<dbReference type="GO" id="GO:0005737">
    <property type="term" value="C:cytoplasm"/>
    <property type="evidence" value="ECO:0007669"/>
    <property type="project" value="TreeGrafter"/>
</dbReference>
<feature type="compositionally biased region" description="Polar residues" evidence="2">
    <location>
        <begin position="1284"/>
        <end position="1309"/>
    </location>
</feature>
<feature type="compositionally biased region" description="Basic residues" evidence="2">
    <location>
        <begin position="1179"/>
        <end position="1190"/>
    </location>
</feature>
<feature type="coiled-coil region" evidence="1">
    <location>
        <begin position="890"/>
        <end position="938"/>
    </location>
</feature>
<feature type="compositionally biased region" description="Basic and acidic residues" evidence="2">
    <location>
        <begin position="1255"/>
        <end position="1264"/>
    </location>
</feature>
<dbReference type="Gene3D" id="1.10.418.10">
    <property type="entry name" value="Calponin-like domain"/>
    <property type="match status" value="1"/>
</dbReference>
<organism evidence="3 4">
    <name type="scientific">Polypedilum vanderplanki</name>
    <name type="common">Sleeping chironomid midge</name>
    <dbReference type="NCBI Taxonomy" id="319348"/>
    <lineage>
        <taxon>Eukaryota</taxon>
        <taxon>Metazoa</taxon>
        <taxon>Ecdysozoa</taxon>
        <taxon>Arthropoda</taxon>
        <taxon>Hexapoda</taxon>
        <taxon>Insecta</taxon>
        <taxon>Pterygota</taxon>
        <taxon>Neoptera</taxon>
        <taxon>Endopterygota</taxon>
        <taxon>Diptera</taxon>
        <taxon>Nematocera</taxon>
        <taxon>Chironomoidea</taxon>
        <taxon>Chironomidae</taxon>
        <taxon>Chironominae</taxon>
        <taxon>Polypedilum</taxon>
        <taxon>Polypedilum</taxon>
    </lineage>
</organism>
<accession>A0A9J6CG99</accession>
<dbReference type="GO" id="GO:0030705">
    <property type="term" value="P:cytoskeleton-dependent intracellular transport"/>
    <property type="evidence" value="ECO:0007669"/>
    <property type="project" value="TreeGrafter"/>
</dbReference>